<proteinExistence type="predicted"/>
<reference evidence="1" key="1">
    <citation type="journal article" date="2019" name="Sci. Rep.">
        <title>Draft genome of Tanacetum cinerariifolium, the natural source of mosquito coil.</title>
        <authorList>
            <person name="Yamashiro T."/>
            <person name="Shiraishi A."/>
            <person name="Satake H."/>
            <person name="Nakayama K."/>
        </authorList>
    </citation>
    <scope>NUCLEOTIDE SEQUENCE</scope>
</reference>
<name>A0A699XNK9_TANCI</name>
<protein>
    <submittedName>
        <fullName evidence="1">Uncharacterized protein</fullName>
    </submittedName>
</protein>
<accession>A0A699XNK9</accession>
<gene>
    <name evidence="1" type="ORF">Tci_931809</name>
</gene>
<evidence type="ECO:0000313" key="1">
    <source>
        <dbReference type="EMBL" id="GFD59840.1"/>
    </source>
</evidence>
<dbReference type="EMBL" id="BKCJ011869939">
    <property type="protein sequence ID" value="GFD59840.1"/>
    <property type="molecule type" value="Genomic_DNA"/>
</dbReference>
<comment type="caution">
    <text evidence="1">The sequence shown here is derived from an EMBL/GenBank/DDBJ whole genome shotgun (WGS) entry which is preliminary data.</text>
</comment>
<feature type="non-terminal residue" evidence="1">
    <location>
        <position position="1"/>
    </location>
</feature>
<sequence>IPLGQLCHWKSLPRDCNAARIMDQKGHPAARQPVEMVTGDPAPLNACVHCLCSQAFARCGELKLLSNERLYAVMTCGFIGGR</sequence>
<feature type="non-terminal residue" evidence="1">
    <location>
        <position position="82"/>
    </location>
</feature>
<dbReference type="AlphaFoldDB" id="A0A699XNK9"/>
<organism evidence="1">
    <name type="scientific">Tanacetum cinerariifolium</name>
    <name type="common">Dalmatian daisy</name>
    <name type="synonym">Chrysanthemum cinerariifolium</name>
    <dbReference type="NCBI Taxonomy" id="118510"/>
    <lineage>
        <taxon>Eukaryota</taxon>
        <taxon>Viridiplantae</taxon>
        <taxon>Streptophyta</taxon>
        <taxon>Embryophyta</taxon>
        <taxon>Tracheophyta</taxon>
        <taxon>Spermatophyta</taxon>
        <taxon>Magnoliopsida</taxon>
        <taxon>eudicotyledons</taxon>
        <taxon>Gunneridae</taxon>
        <taxon>Pentapetalae</taxon>
        <taxon>asterids</taxon>
        <taxon>campanulids</taxon>
        <taxon>Asterales</taxon>
        <taxon>Asteraceae</taxon>
        <taxon>Asteroideae</taxon>
        <taxon>Anthemideae</taxon>
        <taxon>Anthemidinae</taxon>
        <taxon>Tanacetum</taxon>
    </lineage>
</organism>